<dbReference type="Pfam" id="PF07690">
    <property type="entry name" value="MFS_1"/>
    <property type="match status" value="1"/>
</dbReference>
<dbReference type="Proteomes" id="UP000799423">
    <property type="component" value="Unassembled WGS sequence"/>
</dbReference>
<feature type="transmembrane region" description="Helical" evidence="6">
    <location>
        <begin position="313"/>
        <end position="329"/>
    </location>
</feature>
<feature type="transmembrane region" description="Helical" evidence="6">
    <location>
        <begin position="270"/>
        <end position="293"/>
    </location>
</feature>
<evidence type="ECO:0000256" key="3">
    <source>
        <dbReference type="ARBA" id="ARBA00022692"/>
    </source>
</evidence>
<dbReference type="InterPro" id="IPR011701">
    <property type="entry name" value="MFS"/>
</dbReference>
<feature type="transmembrane region" description="Helical" evidence="6">
    <location>
        <begin position="198"/>
        <end position="221"/>
    </location>
</feature>
<dbReference type="PANTHER" id="PTHR43791:SF47">
    <property type="entry name" value="MAJOR FACILITATOR SUPERFAMILY (MFS) PROFILE DOMAIN-CONTAINING PROTEIN-RELATED"/>
    <property type="match status" value="1"/>
</dbReference>
<feature type="transmembrane region" description="Helical" evidence="6">
    <location>
        <begin position="396"/>
        <end position="416"/>
    </location>
</feature>
<evidence type="ECO:0000259" key="7">
    <source>
        <dbReference type="PROSITE" id="PS50850"/>
    </source>
</evidence>
<keyword evidence="4 6" id="KW-1133">Transmembrane helix</keyword>
<dbReference type="InterPro" id="IPR036259">
    <property type="entry name" value="MFS_trans_sf"/>
</dbReference>
<accession>A0A6A7B2N6</accession>
<name>A0A6A7B2N6_9PLEO</name>
<dbReference type="GO" id="GO:0016020">
    <property type="term" value="C:membrane"/>
    <property type="evidence" value="ECO:0007669"/>
    <property type="project" value="UniProtKB-SubCell"/>
</dbReference>
<evidence type="ECO:0000256" key="1">
    <source>
        <dbReference type="ARBA" id="ARBA00004141"/>
    </source>
</evidence>
<gene>
    <name evidence="8" type="ORF">T440DRAFT_129632</name>
</gene>
<feature type="transmembrane region" description="Helical" evidence="6">
    <location>
        <begin position="76"/>
        <end position="98"/>
    </location>
</feature>
<organism evidence="8 9">
    <name type="scientific">Plenodomus tracheiphilus IPT5</name>
    <dbReference type="NCBI Taxonomy" id="1408161"/>
    <lineage>
        <taxon>Eukaryota</taxon>
        <taxon>Fungi</taxon>
        <taxon>Dikarya</taxon>
        <taxon>Ascomycota</taxon>
        <taxon>Pezizomycotina</taxon>
        <taxon>Dothideomycetes</taxon>
        <taxon>Pleosporomycetidae</taxon>
        <taxon>Pleosporales</taxon>
        <taxon>Pleosporineae</taxon>
        <taxon>Leptosphaeriaceae</taxon>
        <taxon>Plenodomus</taxon>
    </lineage>
</organism>
<proteinExistence type="predicted"/>
<dbReference type="FunFam" id="1.20.1250.20:FF:000013">
    <property type="entry name" value="MFS general substrate transporter"/>
    <property type="match status" value="1"/>
</dbReference>
<feature type="transmembrane region" description="Helical" evidence="6">
    <location>
        <begin position="131"/>
        <end position="155"/>
    </location>
</feature>
<dbReference type="Gene3D" id="1.20.1250.20">
    <property type="entry name" value="MFS general substrate transporter like domains"/>
    <property type="match status" value="2"/>
</dbReference>
<dbReference type="PANTHER" id="PTHR43791">
    <property type="entry name" value="PERMEASE-RELATED"/>
    <property type="match status" value="1"/>
</dbReference>
<feature type="transmembrane region" description="Helical" evidence="6">
    <location>
        <begin position="38"/>
        <end position="56"/>
    </location>
</feature>
<keyword evidence="5 6" id="KW-0472">Membrane</keyword>
<evidence type="ECO:0000256" key="2">
    <source>
        <dbReference type="ARBA" id="ARBA00022448"/>
    </source>
</evidence>
<keyword evidence="3 6" id="KW-0812">Transmembrane</keyword>
<dbReference type="GO" id="GO:0022857">
    <property type="term" value="F:transmembrane transporter activity"/>
    <property type="evidence" value="ECO:0007669"/>
    <property type="project" value="InterPro"/>
</dbReference>
<feature type="transmembrane region" description="Helical" evidence="6">
    <location>
        <begin position="105"/>
        <end position="125"/>
    </location>
</feature>
<feature type="domain" description="Major facilitator superfamily (MFS) profile" evidence="7">
    <location>
        <begin position="38"/>
        <end position="455"/>
    </location>
</feature>
<evidence type="ECO:0000313" key="8">
    <source>
        <dbReference type="EMBL" id="KAF2849543.1"/>
    </source>
</evidence>
<dbReference type="PROSITE" id="PS50850">
    <property type="entry name" value="MFS"/>
    <property type="match status" value="1"/>
</dbReference>
<dbReference type="AlphaFoldDB" id="A0A6A7B2N6"/>
<keyword evidence="9" id="KW-1185">Reference proteome</keyword>
<feature type="transmembrane region" description="Helical" evidence="6">
    <location>
        <begin position="341"/>
        <end position="359"/>
    </location>
</feature>
<feature type="transmembrane region" description="Helical" evidence="6">
    <location>
        <begin position="428"/>
        <end position="451"/>
    </location>
</feature>
<keyword evidence="2" id="KW-0813">Transport</keyword>
<comment type="subcellular location">
    <subcellularLocation>
        <location evidence="1">Membrane</location>
        <topology evidence="1">Multi-pass membrane protein</topology>
    </subcellularLocation>
</comment>
<dbReference type="EMBL" id="MU006311">
    <property type="protein sequence ID" value="KAF2849543.1"/>
    <property type="molecule type" value="Genomic_DNA"/>
</dbReference>
<feature type="transmembrane region" description="Helical" evidence="6">
    <location>
        <begin position="167"/>
        <end position="186"/>
    </location>
</feature>
<dbReference type="SUPFAM" id="SSF103473">
    <property type="entry name" value="MFS general substrate transporter"/>
    <property type="match status" value="1"/>
</dbReference>
<dbReference type="OrthoDB" id="2962993at2759"/>
<dbReference type="FunFam" id="1.20.1250.20:FF:000018">
    <property type="entry name" value="MFS transporter permease"/>
    <property type="match status" value="1"/>
</dbReference>
<reference evidence="8" key="1">
    <citation type="submission" date="2020-01" db="EMBL/GenBank/DDBJ databases">
        <authorList>
            <consortium name="DOE Joint Genome Institute"/>
            <person name="Haridas S."/>
            <person name="Albert R."/>
            <person name="Binder M."/>
            <person name="Bloem J."/>
            <person name="Labutti K."/>
            <person name="Salamov A."/>
            <person name="Andreopoulos B."/>
            <person name="Baker S.E."/>
            <person name="Barry K."/>
            <person name="Bills G."/>
            <person name="Bluhm B.H."/>
            <person name="Cannon C."/>
            <person name="Castanera R."/>
            <person name="Culley D.E."/>
            <person name="Daum C."/>
            <person name="Ezra D."/>
            <person name="Gonzalez J.B."/>
            <person name="Henrissat B."/>
            <person name="Kuo A."/>
            <person name="Liang C."/>
            <person name="Lipzen A."/>
            <person name="Lutzoni F."/>
            <person name="Magnuson J."/>
            <person name="Mondo S."/>
            <person name="Nolan M."/>
            <person name="Ohm R."/>
            <person name="Pangilinan J."/>
            <person name="Park H.-J."/>
            <person name="Ramirez L."/>
            <person name="Alfaro M."/>
            <person name="Sun H."/>
            <person name="Tritt A."/>
            <person name="Yoshinaga Y."/>
            <person name="Zwiers L.-H."/>
            <person name="Turgeon B.G."/>
            <person name="Goodwin S.B."/>
            <person name="Spatafora J.W."/>
            <person name="Crous P.W."/>
            <person name="Grigoriev I.V."/>
        </authorList>
    </citation>
    <scope>NUCLEOTIDE SEQUENCE</scope>
    <source>
        <strain evidence="8">IPT5</strain>
    </source>
</reference>
<dbReference type="InterPro" id="IPR020846">
    <property type="entry name" value="MFS_dom"/>
</dbReference>
<evidence type="ECO:0000256" key="4">
    <source>
        <dbReference type="ARBA" id="ARBA00022989"/>
    </source>
</evidence>
<sequence length="474" mass="53352">MEDTSVTKSINVEVDVEDDEEYTVAEQRKIIHKVDRRLLTVLGLMQAVSFLDRANMSNAAVGGMTKELHLGVESRYSITLLVFFGPYIVLQFPAAAVVRKLGPRVFLSSIVFIWGVVMTCFGFVHDWRALIALRMLLGALEAGCFPAQYYLIQCWYSRFDLAKRNSIFYLIGVFGSAIGGVLALLFSQMDGLANYKGWRWIFIMEGIITCLVGILGFAFMVDFPDKAHKAWRFLSERESAFIVRRINRDRQDGEPENFAWRKFFLPALDFKVWCFALLFFCSTIQAYSVGFFMPIILEQRIGFTRPQAQGLSTPPYLCAMILMFLQGWWSDRYRSRAPLMYFNACLGIAALSIMCWTKVPGVQYLGAILVTSSASANLPGVMSYQATNIRGPWKRAFCSASMISFGGTGGIAGSLVFRSQDAPHYLPGIYACLTANGVIILITTVLTLYFLAQNRRADRGLTVLEKLPSFRYTI</sequence>
<evidence type="ECO:0000313" key="9">
    <source>
        <dbReference type="Proteomes" id="UP000799423"/>
    </source>
</evidence>
<protein>
    <submittedName>
        <fullName evidence="8">Phthalate transporter</fullName>
    </submittedName>
</protein>
<evidence type="ECO:0000256" key="6">
    <source>
        <dbReference type="SAM" id="Phobius"/>
    </source>
</evidence>
<feature type="transmembrane region" description="Helical" evidence="6">
    <location>
        <begin position="365"/>
        <end position="384"/>
    </location>
</feature>
<evidence type="ECO:0000256" key="5">
    <source>
        <dbReference type="ARBA" id="ARBA00023136"/>
    </source>
</evidence>